<evidence type="ECO:0000313" key="12">
    <source>
        <dbReference type="Proteomes" id="UP001209570"/>
    </source>
</evidence>
<evidence type="ECO:0000256" key="1">
    <source>
        <dbReference type="ARBA" id="ARBA00004138"/>
    </source>
</evidence>
<comment type="subcellular location">
    <subcellularLocation>
        <location evidence="1">Cell projection</location>
        <location evidence="1">Cilium</location>
    </subcellularLocation>
    <subcellularLocation>
        <location evidence="2">Cytoplasm</location>
    </subcellularLocation>
</comment>
<evidence type="ECO:0000256" key="8">
    <source>
        <dbReference type="ARBA" id="ARBA00023273"/>
    </source>
</evidence>
<evidence type="ECO:0000256" key="3">
    <source>
        <dbReference type="ARBA" id="ARBA00007460"/>
    </source>
</evidence>
<dbReference type="GO" id="GO:0097546">
    <property type="term" value="C:ciliary base"/>
    <property type="evidence" value="ECO:0007669"/>
    <property type="project" value="TreeGrafter"/>
</dbReference>
<dbReference type="AlphaFoldDB" id="A0AAD5LKJ7"/>
<evidence type="ECO:0000256" key="6">
    <source>
        <dbReference type="ARBA" id="ARBA00023054"/>
    </source>
</evidence>
<dbReference type="InterPro" id="IPR023379">
    <property type="entry name" value="BART_dom"/>
</dbReference>
<evidence type="ECO:0000259" key="10">
    <source>
        <dbReference type="Pfam" id="PF11527"/>
    </source>
</evidence>
<keyword evidence="8" id="KW-0966">Cell projection</keyword>
<dbReference type="EMBL" id="JAKCXM010000134">
    <property type="protein sequence ID" value="KAJ0401203.1"/>
    <property type="molecule type" value="Genomic_DNA"/>
</dbReference>
<keyword evidence="7" id="KW-0969">Cilium</keyword>
<keyword evidence="5" id="KW-0963">Cytoplasm</keyword>
<evidence type="ECO:0000256" key="5">
    <source>
        <dbReference type="ARBA" id="ARBA00022490"/>
    </source>
</evidence>
<accession>A0AAD5LKJ7</accession>
<dbReference type="PANTHER" id="PTHR21532:SF0">
    <property type="entry name" value="CILIA- AND FLAGELLA-ASSOCIATED PROTEIN 36"/>
    <property type="match status" value="1"/>
</dbReference>
<name>A0AAD5LKJ7_PYTIN</name>
<evidence type="ECO:0000256" key="4">
    <source>
        <dbReference type="ARBA" id="ARBA00021815"/>
    </source>
</evidence>
<gene>
    <name evidence="11" type="ORF">P43SY_007622</name>
</gene>
<keyword evidence="12" id="KW-1185">Reference proteome</keyword>
<dbReference type="Pfam" id="PF11527">
    <property type="entry name" value="ARL2_Bind_BART"/>
    <property type="match status" value="1"/>
</dbReference>
<dbReference type="GO" id="GO:0005930">
    <property type="term" value="C:axoneme"/>
    <property type="evidence" value="ECO:0007669"/>
    <property type="project" value="TreeGrafter"/>
</dbReference>
<protein>
    <recommendedName>
        <fullName evidence="4">Cilia- and flagella-associated protein 36</fullName>
    </recommendedName>
    <alternativeName>
        <fullName evidence="9">Coiled-coil domain-containing protein 104</fullName>
    </alternativeName>
</protein>
<dbReference type="Gene3D" id="1.20.1520.10">
    <property type="entry name" value="ADP-ribosylation factor-like 2-binding protein, domain"/>
    <property type="match status" value="1"/>
</dbReference>
<dbReference type="InterPro" id="IPR038888">
    <property type="entry name" value="CFAP36"/>
</dbReference>
<proteinExistence type="inferred from homology"/>
<dbReference type="Proteomes" id="UP001209570">
    <property type="component" value="Unassembled WGS sequence"/>
</dbReference>
<evidence type="ECO:0000256" key="9">
    <source>
        <dbReference type="ARBA" id="ARBA00031593"/>
    </source>
</evidence>
<reference evidence="11" key="1">
    <citation type="submission" date="2021-12" db="EMBL/GenBank/DDBJ databases">
        <title>Prjna785345.</title>
        <authorList>
            <person name="Rujirawat T."/>
            <person name="Krajaejun T."/>
        </authorList>
    </citation>
    <scope>NUCLEOTIDE SEQUENCE</scope>
    <source>
        <strain evidence="11">Pi057C3</strain>
    </source>
</reference>
<evidence type="ECO:0000313" key="11">
    <source>
        <dbReference type="EMBL" id="KAJ0401203.1"/>
    </source>
</evidence>
<dbReference type="InterPro" id="IPR042541">
    <property type="entry name" value="BART_sf"/>
</dbReference>
<organism evidence="11 12">
    <name type="scientific">Pythium insidiosum</name>
    <name type="common">Pythiosis disease agent</name>
    <dbReference type="NCBI Taxonomy" id="114742"/>
    <lineage>
        <taxon>Eukaryota</taxon>
        <taxon>Sar</taxon>
        <taxon>Stramenopiles</taxon>
        <taxon>Oomycota</taxon>
        <taxon>Peronosporomycetes</taxon>
        <taxon>Pythiales</taxon>
        <taxon>Pythiaceae</taxon>
        <taxon>Pythium</taxon>
    </lineage>
</organism>
<sequence>MATQFDAIDLLTRYETPLLKDMEKDDDVLEWVAAFIGSESFQEVVDGYCEAHGDKFKILLTKGGPSAADLDAVESEWKELHIQFIDTANASIEAFLEAHGFTMDQYTARCDEEIRLSEERQRHTRMSFFVQILMACCEYEQFLNLMRRFADPEYFDKKELQYQAEMIVHDGNGSPEQQRQQQQSSPLQVRGAQEFLEFFEQNQNASLEELTQEFQKRVQLS</sequence>
<dbReference type="PANTHER" id="PTHR21532">
    <property type="entry name" value="PHOSPHODIESTERASE HL"/>
    <property type="match status" value="1"/>
</dbReference>
<evidence type="ECO:0000256" key="7">
    <source>
        <dbReference type="ARBA" id="ARBA00023069"/>
    </source>
</evidence>
<evidence type="ECO:0000256" key="2">
    <source>
        <dbReference type="ARBA" id="ARBA00004496"/>
    </source>
</evidence>
<feature type="domain" description="BART" evidence="10">
    <location>
        <begin position="25"/>
        <end position="147"/>
    </location>
</feature>
<comment type="similarity">
    <text evidence="3">Belongs to the CFAP36 family.</text>
</comment>
<keyword evidence="6" id="KW-0175">Coiled coil</keyword>
<comment type="caution">
    <text evidence="11">The sequence shown here is derived from an EMBL/GenBank/DDBJ whole genome shotgun (WGS) entry which is preliminary data.</text>
</comment>